<accession>A0A485BN98</accession>
<dbReference type="Proteomes" id="UP000345637">
    <property type="component" value="Unassembled WGS sequence"/>
</dbReference>
<evidence type="ECO:0000313" key="2">
    <source>
        <dbReference type="Proteomes" id="UP000345637"/>
    </source>
</evidence>
<evidence type="ECO:0000313" key="1">
    <source>
        <dbReference type="EMBL" id="VFS74544.1"/>
    </source>
</evidence>
<protein>
    <submittedName>
        <fullName evidence="1">Uncharacterized protein</fullName>
    </submittedName>
</protein>
<organism evidence="1 2">
    <name type="scientific">Raoultella planticola</name>
    <name type="common">Klebsiella planticola</name>
    <dbReference type="NCBI Taxonomy" id="575"/>
    <lineage>
        <taxon>Bacteria</taxon>
        <taxon>Pseudomonadati</taxon>
        <taxon>Pseudomonadota</taxon>
        <taxon>Gammaproteobacteria</taxon>
        <taxon>Enterobacterales</taxon>
        <taxon>Enterobacteriaceae</taxon>
        <taxon>Klebsiella/Raoultella group</taxon>
        <taxon>Raoultella</taxon>
    </lineage>
</organism>
<gene>
    <name evidence="1" type="ORF">NCTC12998_04492</name>
</gene>
<sequence length="45" mass="4959">MDELTIFIGGHWRHGGGNLMHSYFPADGTVNATLRAAVSTICRKR</sequence>
<dbReference type="AlphaFoldDB" id="A0A485BN98"/>
<proteinExistence type="predicted"/>
<reference evidence="1 2" key="1">
    <citation type="submission" date="2019-03" db="EMBL/GenBank/DDBJ databases">
        <authorList>
            <consortium name="Pathogen Informatics"/>
        </authorList>
    </citation>
    <scope>NUCLEOTIDE SEQUENCE [LARGE SCALE GENOMIC DNA]</scope>
    <source>
        <strain evidence="1 2">NCTC12998</strain>
    </source>
</reference>
<dbReference type="EMBL" id="CAADJE010000025">
    <property type="protein sequence ID" value="VFS74544.1"/>
    <property type="molecule type" value="Genomic_DNA"/>
</dbReference>
<name>A0A485BN98_RAOPL</name>